<feature type="compositionally biased region" description="Basic and acidic residues" evidence="1">
    <location>
        <begin position="77"/>
        <end position="88"/>
    </location>
</feature>
<comment type="caution">
    <text evidence="3">The sequence shown here is derived from an EMBL/GenBank/DDBJ whole genome shotgun (WGS) entry which is preliminary data.</text>
</comment>
<evidence type="ECO:0000313" key="4">
    <source>
        <dbReference type="Proteomes" id="UP001201812"/>
    </source>
</evidence>
<evidence type="ECO:0000256" key="1">
    <source>
        <dbReference type="SAM" id="MobiDB-lite"/>
    </source>
</evidence>
<proteinExistence type="predicted"/>
<keyword evidence="4" id="KW-1185">Reference proteome</keyword>
<feature type="transmembrane region" description="Helical" evidence="2">
    <location>
        <begin position="20"/>
        <end position="40"/>
    </location>
</feature>
<evidence type="ECO:0000313" key="3">
    <source>
        <dbReference type="EMBL" id="KAI1712240.1"/>
    </source>
</evidence>
<organism evidence="3 4">
    <name type="scientific">Ditylenchus destructor</name>
    <dbReference type="NCBI Taxonomy" id="166010"/>
    <lineage>
        <taxon>Eukaryota</taxon>
        <taxon>Metazoa</taxon>
        <taxon>Ecdysozoa</taxon>
        <taxon>Nematoda</taxon>
        <taxon>Chromadorea</taxon>
        <taxon>Rhabditida</taxon>
        <taxon>Tylenchina</taxon>
        <taxon>Tylenchomorpha</taxon>
        <taxon>Sphaerularioidea</taxon>
        <taxon>Anguinidae</taxon>
        <taxon>Anguininae</taxon>
        <taxon>Ditylenchus</taxon>
    </lineage>
</organism>
<keyword evidence="2" id="KW-0812">Transmembrane</keyword>
<accession>A0AAD4N2C2</accession>
<protein>
    <submittedName>
        <fullName evidence="3">Uncharacterized protein</fullName>
    </submittedName>
</protein>
<dbReference type="AlphaFoldDB" id="A0AAD4N2C2"/>
<dbReference type="EMBL" id="JAKKPZ010000019">
    <property type="protein sequence ID" value="KAI1712240.1"/>
    <property type="molecule type" value="Genomic_DNA"/>
</dbReference>
<feature type="region of interest" description="Disordered" evidence="1">
    <location>
        <begin position="46"/>
        <end position="107"/>
    </location>
</feature>
<evidence type="ECO:0000256" key="2">
    <source>
        <dbReference type="SAM" id="Phobius"/>
    </source>
</evidence>
<gene>
    <name evidence="3" type="ORF">DdX_09790</name>
</gene>
<dbReference type="Proteomes" id="UP001201812">
    <property type="component" value="Unassembled WGS sequence"/>
</dbReference>
<keyword evidence="2" id="KW-1133">Transmembrane helix</keyword>
<reference evidence="3" key="1">
    <citation type="submission" date="2022-01" db="EMBL/GenBank/DDBJ databases">
        <title>Genome Sequence Resource for Two Populations of Ditylenchus destructor, the Migratory Endoparasitic Phytonematode.</title>
        <authorList>
            <person name="Zhang H."/>
            <person name="Lin R."/>
            <person name="Xie B."/>
        </authorList>
    </citation>
    <scope>NUCLEOTIDE SEQUENCE</scope>
    <source>
        <strain evidence="3">BazhouSP</strain>
    </source>
</reference>
<name>A0AAD4N2C2_9BILA</name>
<sequence length="107" mass="12175">MYLDVAIITGLWQSHAFHLALSIVLHIFGICTGLWIWYIFPQNPTKNVTRMPQRKPSDVRTLMPDSSDSEEESESAADARTDLEESDRIPLNFVSGAKQNSHNRRFG</sequence>
<keyword evidence="2" id="KW-0472">Membrane</keyword>